<evidence type="ECO:0000313" key="9">
    <source>
        <dbReference type="Proteomes" id="UP000283841"/>
    </source>
</evidence>
<dbReference type="GO" id="GO:0016853">
    <property type="term" value="F:isomerase activity"/>
    <property type="evidence" value="ECO:0007669"/>
    <property type="project" value="UniProtKB-KW"/>
</dbReference>
<evidence type="ECO:0000313" key="8">
    <source>
        <dbReference type="EMBL" id="RWQ92009.1"/>
    </source>
</evidence>
<gene>
    <name evidence="8" type="ORF">C8Q69DRAFT_114965</name>
</gene>
<protein>
    <submittedName>
        <fullName evidence="8">Enoyl-CoA hydratase/isomerase</fullName>
    </submittedName>
</protein>
<comment type="subcellular location">
    <subcellularLocation>
        <location evidence="1">Peroxisome</location>
    </subcellularLocation>
</comment>
<evidence type="ECO:0000256" key="6">
    <source>
        <dbReference type="ARBA" id="ARBA00023239"/>
    </source>
</evidence>
<dbReference type="SUPFAM" id="SSF52096">
    <property type="entry name" value="ClpP/crotonase"/>
    <property type="match status" value="1"/>
</dbReference>
<dbReference type="EMBL" id="RCNU01000015">
    <property type="protein sequence ID" value="RWQ92009.1"/>
    <property type="molecule type" value="Genomic_DNA"/>
</dbReference>
<keyword evidence="5 8" id="KW-0413">Isomerase</keyword>
<name>A0A443HJR1_BYSSP</name>
<dbReference type="PANTHER" id="PTHR11941:SF158">
    <property type="entry name" value="ENOYL-COA HYDRATASE (AFU_ORTHOLOGUE AFUA_2G10650)"/>
    <property type="match status" value="1"/>
</dbReference>
<dbReference type="GO" id="GO:0016829">
    <property type="term" value="F:lyase activity"/>
    <property type="evidence" value="ECO:0007669"/>
    <property type="project" value="UniProtKB-KW"/>
</dbReference>
<keyword evidence="9" id="KW-1185">Reference proteome</keyword>
<evidence type="ECO:0000256" key="3">
    <source>
        <dbReference type="ARBA" id="ARBA00005254"/>
    </source>
</evidence>
<keyword evidence="6" id="KW-0456">Lyase</keyword>
<sequence>MNDLSTMAPTVIPPPPTPNFLQLSYPAPRILLVVMAREESLNCMNTAAQWEMDAVWKWLDDEPSLSVAVITGAGKKAFSAGADLKEWNNSMGEDSDVRNRIGNAPAFKPLSRRLGKKPIIAAVNGLALGAGAEFVVNCDLVVAADTAYFGLPEVKRGVAPIGGCLPRLIRIIGLQRASEFALTGRNVSAQEALTWGLVNKVVPQSEVVNEAVKYASMIAENSPDAVICTRAGLRQGWETAAVERAVDITLEREFAELQKGSNIREGLNAFTGKRPPRWTRSRL</sequence>
<dbReference type="STRING" id="264951.A0A443HJR1"/>
<dbReference type="Gene3D" id="3.90.226.10">
    <property type="entry name" value="2-enoyl-CoA Hydratase, Chain A, domain 1"/>
    <property type="match status" value="1"/>
</dbReference>
<comment type="similarity">
    <text evidence="3 7">Belongs to the enoyl-CoA hydratase/isomerase family.</text>
</comment>
<dbReference type="AlphaFoldDB" id="A0A443HJR1"/>
<dbReference type="GO" id="GO:0005777">
    <property type="term" value="C:peroxisome"/>
    <property type="evidence" value="ECO:0007669"/>
    <property type="project" value="UniProtKB-SubCell"/>
</dbReference>
<dbReference type="Pfam" id="PF00378">
    <property type="entry name" value="ECH_1"/>
    <property type="match status" value="1"/>
</dbReference>
<evidence type="ECO:0000256" key="4">
    <source>
        <dbReference type="ARBA" id="ARBA00023140"/>
    </source>
</evidence>
<organism evidence="8 9">
    <name type="scientific">Byssochlamys spectabilis</name>
    <name type="common">Paecilomyces variotii</name>
    <dbReference type="NCBI Taxonomy" id="264951"/>
    <lineage>
        <taxon>Eukaryota</taxon>
        <taxon>Fungi</taxon>
        <taxon>Dikarya</taxon>
        <taxon>Ascomycota</taxon>
        <taxon>Pezizomycotina</taxon>
        <taxon>Eurotiomycetes</taxon>
        <taxon>Eurotiomycetidae</taxon>
        <taxon>Eurotiales</taxon>
        <taxon>Thermoascaceae</taxon>
        <taxon>Paecilomyces</taxon>
    </lineage>
</organism>
<dbReference type="Proteomes" id="UP000283841">
    <property type="component" value="Unassembled WGS sequence"/>
</dbReference>
<evidence type="ECO:0000256" key="1">
    <source>
        <dbReference type="ARBA" id="ARBA00004275"/>
    </source>
</evidence>
<reference evidence="8 9" key="1">
    <citation type="journal article" date="2018" name="Front. Microbiol.">
        <title>Genomic and genetic insights into a cosmopolitan fungus, Paecilomyces variotii (Eurotiales).</title>
        <authorList>
            <person name="Urquhart A.S."/>
            <person name="Mondo S.J."/>
            <person name="Makela M.R."/>
            <person name="Hane J.K."/>
            <person name="Wiebenga A."/>
            <person name="He G."/>
            <person name="Mihaltcheva S."/>
            <person name="Pangilinan J."/>
            <person name="Lipzen A."/>
            <person name="Barry K."/>
            <person name="de Vries R.P."/>
            <person name="Grigoriev I.V."/>
            <person name="Idnurm A."/>
        </authorList>
    </citation>
    <scope>NUCLEOTIDE SEQUENCE [LARGE SCALE GENOMIC DNA]</scope>
    <source>
        <strain evidence="8 9">CBS 101075</strain>
    </source>
</reference>
<dbReference type="VEuPathDB" id="FungiDB:C8Q69DRAFT_114965"/>
<comment type="caution">
    <text evidence="8">The sequence shown here is derived from an EMBL/GenBank/DDBJ whole genome shotgun (WGS) entry which is preliminary data.</text>
</comment>
<dbReference type="GO" id="GO:0005739">
    <property type="term" value="C:mitochondrion"/>
    <property type="evidence" value="ECO:0007669"/>
    <property type="project" value="TreeGrafter"/>
</dbReference>
<evidence type="ECO:0000256" key="5">
    <source>
        <dbReference type="ARBA" id="ARBA00023235"/>
    </source>
</evidence>
<dbReference type="InterPro" id="IPR001753">
    <property type="entry name" value="Enoyl-CoA_hydra/iso"/>
</dbReference>
<dbReference type="RefSeq" id="XP_028481654.1">
    <property type="nucleotide sequence ID" value="XM_028625150.1"/>
</dbReference>
<evidence type="ECO:0000256" key="2">
    <source>
        <dbReference type="ARBA" id="ARBA00004924"/>
    </source>
</evidence>
<dbReference type="InterPro" id="IPR018376">
    <property type="entry name" value="Enoyl-CoA_hyd/isom_CS"/>
</dbReference>
<evidence type="ECO:0000256" key="7">
    <source>
        <dbReference type="RuleBase" id="RU003707"/>
    </source>
</evidence>
<dbReference type="GeneID" id="39594427"/>
<dbReference type="GO" id="GO:0006635">
    <property type="term" value="P:fatty acid beta-oxidation"/>
    <property type="evidence" value="ECO:0007669"/>
    <property type="project" value="TreeGrafter"/>
</dbReference>
<proteinExistence type="inferred from homology"/>
<dbReference type="PROSITE" id="PS00166">
    <property type="entry name" value="ENOYL_COA_HYDRATASE"/>
    <property type="match status" value="1"/>
</dbReference>
<accession>A0A443HJR1</accession>
<comment type="pathway">
    <text evidence="2">Siderophore biosynthesis.</text>
</comment>
<keyword evidence="4" id="KW-0576">Peroxisome</keyword>
<dbReference type="CDD" id="cd06558">
    <property type="entry name" value="crotonase-like"/>
    <property type="match status" value="1"/>
</dbReference>
<dbReference type="InterPro" id="IPR029045">
    <property type="entry name" value="ClpP/crotonase-like_dom_sf"/>
</dbReference>
<dbReference type="FunFam" id="3.90.226.10:FF:000074">
    <property type="entry name" value="Enoyl-CoA hydratase (AFU_orthologue AFUA_2G10650)"/>
    <property type="match status" value="1"/>
</dbReference>
<dbReference type="PANTHER" id="PTHR11941">
    <property type="entry name" value="ENOYL-COA HYDRATASE-RELATED"/>
    <property type="match status" value="1"/>
</dbReference>